<dbReference type="HOGENOM" id="CLU_1403787_0_0_1"/>
<evidence type="ECO:0000313" key="2">
    <source>
        <dbReference type="Proteomes" id="UP000000305"/>
    </source>
</evidence>
<protein>
    <recommendedName>
        <fullName evidence="3">EB domain-containing protein</fullName>
    </recommendedName>
</protein>
<organism evidence="1 2">
    <name type="scientific">Daphnia pulex</name>
    <name type="common">Water flea</name>
    <dbReference type="NCBI Taxonomy" id="6669"/>
    <lineage>
        <taxon>Eukaryota</taxon>
        <taxon>Metazoa</taxon>
        <taxon>Ecdysozoa</taxon>
        <taxon>Arthropoda</taxon>
        <taxon>Crustacea</taxon>
        <taxon>Branchiopoda</taxon>
        <taxon>Diplostraca</taxon>
        <taxon>Cladocera</taxon>
        <taxon>Anomopoda</taxon>
        <taxon>Daphniidae</taxon>
        <taxon>Daphnia</taxon>
    </lineage>
</organism>
<dbReference type="InParanoid" id="E9HC96"/>
<reference evidence="1 2" key="1">
    <citation type="journal article" date="2011" name="Science">
        <title>The ecoresponsive genome of Daphnia pulex.</title>
        <authorList>
            <person name="Colbourne J.K."/>
            <person name="Pfrender M.E."/>
            <person name="Gilbert D."/>
            <person name="Thomas W.K."/>
            <person name="Tucker A."/>
            <person name="Oakley T.H."/>
            <person name="Tokishita S."/>
            <person name="Aerts A."/>
            <person name="Arnold G.J."/>
            <person name="Basu M.K."/>
            <person name="Bauer D.J."/>
            <person name="Caceres C.E."/>
            <person name="Carmel L."/>
            <person name="Casola C."/>
            <person name="Choi J.H."/>
            <person name="Detter J.C."/>
            <person name="Dong Q."/>
            <person name="Dusheyko S."/>
            <person name="Eads B.D."/>
            <person name="Frohlich T."/>
            <person name="Geiler-Samerotte K.A."/>
            <person name="Gerlach D."/>
            <person name="Hatcher P."/>
            <person name="Jogdeo S."/>
            <person name="Krijgsveld J."/>
            <person name="Kriventseva E.V."/>
            <person name="Kultz D."/>
            <person name="Laforsch C."/>
            <person name="Lindquist E."/>
            <person name="Lopez J."/>
            <person name="Manak J.R."/>
            <person name="Muller J."/>
            <person name="Pangilinan J."/>
            <person name="Patwardhan R.P."/>
            <person name="Pitluck S."/>
            <person name="Pritham E.J."/>
            <person name="Rechtsteiner A."/>
            <person name="Rho M."/>
            <person name="Rogozin I.B."/>
            <person name="Sakarya O."/>
            <person name="Salamov A."/>
            <person name="Schaack S."/>
            <person name="Shapiro H."/>
            <person name="Shiga Y."/>
            <person name="Skalitzky C."/>
            <person name="Smith Z."/>
            <person name="Souvorov A."/>
            <person name="Sung W."/>
            <person name="Tang Z."/>
            <person name="Tsuchiya D."/>
            <person name="Tu H."/>
            <person name="Vos H."/>
            <person name="Wang M."/>
            <person name="Wolf Y.I."/>
            <person name="Yamagata H."/>
            <person name="Yamada T."/>
            <person name="Ye Y."/>
            <person name="Shaw J.R."/>
            <person name="Andrews J."/>
            <person name="Crease T.J."/>
            <person name="Tang H."/>
            <person name="Lucas S.M."/>
            <person name="Robertson H.M."/>
            <person name="Bork P."/>
            <person name="Koonin E.V."/>
            <person name="Zdobnov E.M."/>
            <person name="Grigoriev I.V."/>
            <person name="Lynch M."/>
            <person name="Boore J.L."/>
        </authorList>
    </citation>
    <scope>NUCLEOTIDE SEQUENCE [LARGE SCALE GENOMIC DNA]</scope>
</reference>
<dbReference type="AlphaFoldDB" id="E9HC96"/>
<dbReference type="KEGG" id="dpx:DAPPUDRAFT_327951"/>
<name>E9HC96_DAPPU</name>
<dbReference type="Proteomes" id="UP000000305">
    <property type="component" value="Unassembled WGS sequence"/>
</dbReference>
<evidence type="ECO:0000313" key="1">
    <source>
        <dbReference type="EMBL" id="EFX70586.1"/>
    </source>
</evidence>
<accession>E9HC96</accession>
<gene>
    <name evidence="1" type="ORF">DAPPUDRAFT_327951</name>
</gene>
<dbReference type="EMBL" id="GL732619">
    <property type="protein sequence ID" value="EFX70586.1"/>
    <property type="molecule type" value="Genomic_DNA"/>
</dbReference>
<sequence>MATFSPCFVDEIESARSSCSANAKCSSVYGMCVCMPDYFKNGTACISHNLRNRQYATEVNEYFDINDHANKKYHNSNKPNEEQQQRTHSLSSTLPIIIQSNISTTSCINIATLKTVTFRTSNEDVNLIDSGPNSFSELQTTTKKHQRHMPLTEKINSFEKMNSNNENFFLLKSCGQGTVKHYFTEFEVAILIVS</sequence>
<keyword evidence="2" id="KW-1185">Reference proteome</keyword>
<proteinExistence type="predicted"/>
<evidence type="ECO:0008006" key="3">
    <source>
        <dbReference type="Google" id="ProtNLM"/>
    </source>
</evidence>